<comment type="similarity">
    <text evidence="1">Belongs to the YggT family.</text>
</comment>
<evidence type="ECO:0000313" key="4">
    <source>
        <dbReference type="Proteomes" id="UP001171111"/>
    </source>
</evidence>
<comment type="caution">
    <text evidence="3">The sequence shown here is derived from an EMBL/GenBank/DDBJ whole genome shotgun (WGS) entry which is preliminary data.</text>
</comment>
<proteinExistence type="inferred from homology"/>
<keyword evidence="4" id="KW-1185">Reference proteome</keyword>
<gene>
    <name evidence="3" type="ORF">Q2362_04975</name>
</gene>
<name>A0ABT8T856_9BACT</name>
<dbReference type="InterPro" id="IPR003425">
    <property type="entry name" value="CCB3/YggT"/>
</dbReference>
<evidence type="ECO:0000256" key="2">
    <source>
        <dbReference type="SAM" id="Phobius"/>
    </source>
</evidence>
<accession>A0ABT8T856</accession>
<dbReference type="EMBL" id="JAULJQ010000005">
    <property type="protein sequence ID" value="MDO2409450.1"/>
    <property type="molecule type" value="Genomic_DNA"/>
</dbReference>
<keyword evidence="2" id="KW-1133">Transmembrane helix</keyword>
<keyword evidence="2" id="KW-0472">Membrane</keyword>
<evidence type="ECO:0000256" key="1">
    <source>
        <dbReference type="ARBA" id="ARBA00010894"/>
    </source>
</evidence>
<dbReference type="Pfam" id="PF02325">
    <property type="entry name" value="CCB3_YggT"/>
    <property type="match status" value="1"/>
</dbReference>
<protein>
    <submittedName>
        <fullName evidence="3">YggT family protein</fullName>
    </submittedName>
</protein>
<organism evidence="3 4">
    <name type="scientific">Campylobacter magnus</name>
    <dbReference type="NCBI Taxonomy" id="3026462"/>
    <lineage>
        <taxon>Bacteria</taxon>
        <taxon>Pseudomonadati</taxon>
        <taxon>Campylobacterota</taxon>
        <taxon>Epsilonproteobacteria</taxon>
        <taxon>Campylobacterales</taxon>
        <taxon>Campylobacteraceae</taxon>
        <taxon>Campylobacter</taxon>
    </lineage>
</organism>
<dbReference type="RefSeq" id="WP_302244384.1">
    <property type="nucleotide sequence ID" value="NZ_JAULJQ010000005.1"/>
</dbReference>
<reference evidence="3 4" key="1">
    <citation type="submission" date="2023-06" db="EMBL/GenBank/DDBJ databases">
        <title>Campylobacter magnum sp. nov., isolated from cecal contents of domestic pigs (Sus scrofa domesticus).</title>
        <authorList>
            <person name="Papic B."/>
            <person name="Gruntar I."/>
        </authorList>
    </citation>
    <scope>NUCLEOTIDE SEQUENCE [LARGE SCALE GENOMIC DNA]</scope>
    <source>
        <strain evidence="4">34484-21</strain>
    </source>
</reference>
<sequence length="98" mass="10886">MVLSTFLSAVANILHMVITAYIWVLIAAALISWIQPNPFNPIVQLLYKLTAPAYALVCKTRIPTVFGGIDLAPLLLIFALEFIDMFFIGLLHEIARSL</sequence>
<evidence type="ECO:0000313" key="3">
    <source>
        <dbReference type="EMBL" id="MDO2409450.1"/>
    </source>
</evidence>
<keyword evidence="2" id="KW-0812">Transmembrane</keyword>
<dbReference type="PANTHER" id="PTHR33219">
    <property type="entry name" value="YLMG HOMOLOG PROTEIN 2, CHLOROPLASTIC"/>
    <property type="match status" value="1"/>
</dbReference>
<dbReference type="PANTHER" id="PTHR33219:SF14">
    <property type="entry name" value="PROTEIN COFACTOR ASSEMBLY OF COMPLEX C SUBUNIT B CCB3, CHLOROPLASTIC-RELATED"/>
    <property type="match status" value="1"/>
</dbReference>
<feature type="transmembrane region" description="Helical" evidence="2">
    <location>
        <begin position="12"/>
        <end position="34"/>
    </location>
</feature>
<dbReference type="Proteomes" id="UP001171111">
    <property type="component" value="Unassembled WGS sequence"/>
</dbReference>
<feature type="transmembrane region" description="Helical" evidence="2">
    <location>
        <begin position="71"/>
        <end position="91"/>
    </location>
</feature>